<dbReference type="Proteomes" id="UP001342826">
    <property type="component" value="Unassembled WGS sequence"/>
</dbReference>
<comment type="caution">
    <text evidence="1">The sequence shown here is derived from an EMBL/GenBank/DDBJ whole genome shotgun (WGS) entry which is preliminary data.</text>
</comment>
<proteinExistence type="predicted"/>
<dbReference type="RefSeq" id="WP_066233552.1">
    <property type="nucleotide sequence ID" value="NZ_JARTFQ010000006.1"/>
</dbReference>
<organism evidence="1 2">
    <name type="scientific">Metabacillus fastidiosus</name>
    <dbReference type="NCBI Taxonomy" id="1458"/>
    <lineage>
        <taxon>Bacteria</taxon>
        <taxon>Bacillati</taxon>
        <taxon>Bacillota</taxon>
        <taxon>Bacilli</taxon>
        <taxon>Bacillales</taxon>
        <taxon>Bacillaceae</taxon>
        <taxon>Metabacillus</taxon>
    </lineage>
</organism>
<keyword evidence="2" id="KW-1185">Reference proteome</keyword>
<dbReference type="GeneID" id="301142513"/>
<dbReference type="EMBL" id="JARTFS010000006">
    <property type="protein sequence ID" value="MED4401583.1"/>
    <property type="molecule type" value="Genomic_DNA"/>
</dbReference>
<name>A0ABU6NY17_9BACI</name>
<sequence length="134" mass="15562">MKNSLKEKIYAQGYPDAKTAPIVSLEDFFEADVEESSIGCNLLEHPGIFTFHKILFNIRSKINVQDVFVEIMEIEDDLIFSERIYILTDSHISEIIQWIEPLQPTEIDEGYTFGKPSLAPELRADYKVFSVWWD</sequence>
<accession>A0ABU6NY17</accession>
<evidence type="ECO:0000313" key="1">
    <source>
        <dbReference type="EMBL" id="MED4401583.1"/>
    </source>
</evidence>
<protein>
    <submittedName>
        <fullName evidence="1">Uncharacterized protein</fullName>
    </submittedName>
</protein>
<gene>
    <name evidence="1" type="ORF">P9271_09680</name>
</gene>
<evidence type="ECO:0000313" key="2">
    <source>
        <dbReference type="Proteomes" id="UP001342826"/>
    </source>
</evidence>
<reference evidence="1 2" key="1">
    <citation type="submission" date="2023-03" db="EMBL/GenBank/DDBJ databases">
        <title>Bacillus Genome Sequencing.</title>
        <authorList>
            <person name="Dunlap C."/>
        </authorList>
    </citation>
    <scope>NUCLEOTIDE SEQUENCE [LARGE SCALE GENOMIC DNA]</scope>
    <source>
        <strain evidence="1 2">NRS-1717</strain>
    </source>
</reference>